<evidence type="ECO:0000313" key="1">
    <source>
        <dbReference type="EMBL" id="KAA3483368.1"/>
    </source>
</evidence>
<name>A0A5B6WPV4_9ROSI</name>
<keyword evidence="2" id="KW-1185">Reference proteome</keyword>
<dbReference type="AlphaFoldDB" id="A0A5B6WPV4"/>
<evidence type="ECO:0000313" key="2">
    <source>
        <dbReference type="Proteomes" id="UP000325315"/>
    </source>
</evidence>
<proteinExistence type="predicted"/>
<organism evidence="1 2">
    <name type="scientific">Gossypium australe</name>
    <dbReference type="NCBI Taxonomy" id="47621"/>
    <lineage>
        <taxon>Eukaryota</taxon>
        <taxon>Viridiplantae</taxon>
        <taxon>Streptophyta</taxon>
        <taxon>Embryophyta</taxon>
        <taxon>Tracheophyta</taxon>
        <taxon>Spermatophyta</taxon>
        <taxon>Magnoliopsida</taxon>
        <taxon>eudicotyledons</taxon>
        <taxon>Gunneridae</taxon>
        <taxon>Pentapetalae</taxon>
        <taxon>rosids</taxon>
        <taxon>malvids</taxon>
        <taxon>Malvales</taxon>
        <taxon>Malvaceae</taxon>
        <taxon>Malvoideae</taxon>
        <taxon>Gossypium</taxon>
    </lineage>
</organism>
<sequence length="102" mass="12052">MNEWFTQYIRMNLAVQQPPPPPFPQPIPIVPQGINPLRLNKPPIHKIRKHGAEQFRATVNDEPERAEFWLENTIWVFDELSCTPKECLKCIVSLLRDTVYQW</sequence>
<accession>A0A5B6WPV4</accession>
<comment type="caution">
    <text evidence="1">The sequence shown here is derived from an EMBL/GenBank/DDBJ whole genome shotgun (WGS) entry which is preliminary data.</text>
</comment>
<dbReference type="Proteomes" id="UP000325315">
    <property type="component" value="Unassembled WGS sequence"/>
</dbReference>
<protein>
    <submittedName>
        <fullName evidence="1">Protein MCM10</fullName>
    </submittedName>
</protein>
<reference evidence="2" key="1">
    <citation type="journal article" date="2019" name="Plant Biotechnol. J.">
        <title>Genome sequencing of the Australian wild diploid species Gossypium australe highlights disease resistance and delayed gland morphogenesis.</title>
        <authorList>
            <person name="Cai Y."/>
            <person name="Cai X."/>
            <person name="Wang Q."/>
            <person name="Wang P."/>
            <person name="Zhang Y."/>
            <person name="Cai C."/>
            <person name="Xu Y."/>
            <person name="Wang K."/>
            <person name="Zhou Z."/>
            <person name="Wang C."/>
            <person name="Geng S."/>
            <person name="Li B."/>
            <person name="Dong Q."/>
            <person name="Hou Y."/>
            <person name="Wang H."/>
            <person name="Ai P."/>
            <person name="Liu Z."/>
            <person name="Yi F."/>
            <person name="Sun M."/>
            <person name="An G."/>
            <person name="Cheng J."/>
            <person name="Zhang Y."/>
            <person name="Shi Q."/>
            <person name="Xie Y."/>
            <person name="Shi X."/>
            <person name="Chang Y."/>
            <person name="Huang F."/>
            <person name="Chen Y."/>
            <person name="Hong S."/>
            <person name="Mi L."/>
            <person name="Sun Q."/>
            <person name="Zhang L."/>
            <person name="Zhou B."/>
            <person name="Peng R."/>
            <person name="Zhang X."/>
            <person name="Liu F."/>
        </authorList>
    </citation>
    <scope>NUCLEOTIDE SEQUENCE [LARGE SCALE GENOMIC DNA]</scope>
    <source>
        <strain evidence="2">cv. PA1801</strain>
    </source>
</reference>
<gene>
    <name evidence="1" type="ORF">EPI10_005549</name>
</gene>
<dbReference type="OrthoDB" id="2272416at2759"/>
<dbReference type="EMBL" id="SMMG02000002">
    <property type="protein sequence ID" value="KAA3483368.1"/>
    <property type="molecule type" value="Genomic_DNA"/>
</dbReference>